<dbReference type="RefSeq" id="WP_123783622.1">
    <property type="nucleotide sequence ID" value="NZ_RKIK01000115.1"/>
</dbReference>
<keyword evidence="1" id="KW-0812">Transmembrane</keyword>
<evidence type="ECO:0000313" key="3">
    <source>
        <dbReference type="Proteomes" id="UP000278792"/>
    </source>
</evidence>
<proteinExistence type="predicted"/>
<keyword evidence="2" id="KW-0067">ATP-binding</keyword>
<feature type="transmembrane region" description="Helical" evidence="1">
    <location>
        <begin position="20"/>
        <end position="41"/>
    </location>
</feature>
<reference evidence="2 3" key="1">
    <citation type="submission" date="2018-11" db="EMBL/GenBank/DDBJ databases">
        <title>Vibrio ponticus strain CAIM 1751 pathogenic for the snapper Lutjanus guttatus.</title>
        <authorList>
            <person name="Soto-Rodriguez S."/>
            <person name="Lozano-Olvera R."/>
            <person name="Gomez-Gil B."/>
        </authorList>
    </citation>
    <scope>NUCLEOTIDE SEQUENCE [LARGE SCALE GENOMIC DNA]</scope>
    <source>
        <strain evidence="2 3">CAIM 1751</strain>
    </source>
</reference>
<comment type="caution">
    <text evidence="2">The sequence shown here is derived from an EMBL/GenBank/DDBJ whole genome shotgun (WGS) entry which is preliminary data.</text>
</comment>
<keyword evidence="2" id="KW-0547">Nucleotide-binding</keyword>
<dbReference type="Pfam" id="PF16964">
    <property type="entry name" value="TadF"/>
    <property type="match status" value="1"/>
</dbReference>
<sequence length="181" mass="19895">MSVINLPSKQTGSYMVELSLVAMVFAMLFVFSGDLTIKLGYQGKLDRLAYSMANIVRERTQLYDTDMALNQEQALTIGGIAESSLARTVAGFDPSLFGYVIESLQFDDEGVSTSAAFQSSQSACVLNGDISSLEHISKMTSWERRATLYRVTLCYETDNWFGSLFGGGFRTIQSDAITLGR</sequence>
<evidence type="ECO:0000256" key="1">
    <source>
        <dbReference type="SAM" id="Phobius"/>
    </source>
</evidence>
<dbReference type="InterPro" id="IPR031582">
    <property type="entry name" value="TadF"/>
</dbReference>
<accession>A0A3N3DTD2</accession>
<gene>
    <name evidence="2" type="ORF">EGH82_21490</name>
</gene>
<dbReference type="GO" id="GO:0005524">
    <property type="term" value="F:ATP binding"/>
    <property type="evidence" value="ECO:0007669"/>
    <property type="project" value="UniProtKB-KW"/>
</dbReference>
<dbReference type="Proteomes" id="UP000278792">
    <property type="component" value="Unassembled WGS sequence"/>
</dbReference>
<keyword evidence="1" id="KW-0472">Membrane</keyword>
<dbReference type="AlphaFoldDB" id="A0A3N3DTD2"/>
<name>A0A3N3DTD2_9VIBR</name>
<dbReference type="EMBL" id="RKIK01000115">
    <property type="protein sequence ID" value="ROV57771.1"/>
    <property type="molecule type" value="Genomic_DNA"/>
</dbReference>
<keyword evidence="1" id="KW-1133">Transmembrane helix</keyword>
<organism evidence="2 3">
    <name type="scientific">Vibrio ponticus</name>
    <dbReference type="NCBI Taxonomy" id="265668"/>
    <lineage>
        <taxon>Bacteria</taxon>
        <taxon>Pseudomonadati</taxon>
        <taxon>Pseudomonadota</taxon>
        <taxon>Gammaproteobacteria</taxon>
        <taxon>Vibrionales</taxon>
        <taxon>Vibrionaceae</taxon>
        <taxon>Vibrio</taxon>
    </lineage>
</organism>
<evidence type="ECO:0000313" key="2">
    <source>
        <dbReference type="EMBL" id="ROV57771.1"/>
    </source>
</evidence>
<protein>
    <submittedName>
        <fullName evidence="2">ATP-binding protein</fullName>
    </submittedName>
</protein>